<dbReference type="PANTHER" id="PTHR23290">
    <property type="entry name" value="RRNA N6-ADENOSINE-METHYLTRANSFERASE METTL5"/>
    <property type="match status" value="1"/>
</dbReference>
<dbReference type="InterPro" id="IPR002052">
    <property type="entry name" value="DNA_methylase_N6_adenine_CS"/>
</dbReference>
<comment type="similarity">
    <text evidence="1">Belongs to the methyltransferase superfamily. PrmA family.</text>
</comment>
<dbReference type="InterPro" id="IPR051720">
    <property type="entry name" value="rRNA_MeTrfase/Polyamine_Synth"/>
</dbReference>
<dbReference type="PROSITE" id="PS00092">
    <property type="entry name" value="N6_MTASE"/>
    <property type="match status" value="1"/>
</dbReference>
<evidence type="ECO:0000313" key="5">
    <source>
        <dbReference type="Proteomes" id="UP001652700"/>
    </source>
</evidence>
<keyword evidence="5" id="KW-1185">Reference proteome</keyword>
<protein>
    <recommendedName>
        <fullName evidence="2">Methyltransferase-like protein 5</fullName>
    </recommendedName>
</protein>
<evidence type="ECO:0000313" key="4">
    <source>
        <dbReference type="EnsemblMetazoa" id="XP_028130748.2"/>
    </source>
</evidence>
<dbReference type="GeneID" id="114326555"/>
<evidence type="ECO:0000256" key="2">
    <source>
        <dbReference type="ARBA" id="ARBA00041374"/>
    </source>
</evidence>
<sequence length="215" mass="24225">MFPCLKLKRLEERLQCISEFDKPKILLEQYITPWHLGSHMLYTVQSQYGDIDGKLVADLGSGCGALTIGAAVLNASLVIGFEIDEDAIHICQENIEDHELSNIDIVQCDVLKGVPSRFYKSFDTVLMNPPFGTKHNAGIDMKFLEAAINLSRNTVYSLHKTSTRSFILKHAESLGVKAEVLAELSYDLPSTYKFHKKKSVDIQVDFYRFTVPNTH</sequence>
<organism evidence="4 5">
    <name type="scientific">Diabrotica virgifera virgifera</name>
    <name type="common">western corn rootworm</name>
    <dbReference type="NCBI Taxonomy" id="50390"/>
    <lineage>
        <taxon>Eukaryota</taxon>
        <taxon>Metazoa</taxon>
        <taxon>Ecdysozoa</taxon>
        <taxon>Arthropoda</taxon>
        <taxon>Hexapoda</taxon>
        <taxon>Insecta</taxon>
        <taxon>Pterygota</taxon>
        <taxon>Neoptera</taxon>
        <taxon>Endopterygota</taxon>
        <taxon>Coleoptera</taxon>
        <taxon>Polyphaga</taxon>
        <taxon>Cucujiformia</taxon>
        <taxon>Chrysomeloidea</taxon>
        <taxon>Chrysomelidae</taxon>
        <taxon>Galerucinae</taxon>
        <taxon>Diabroticina</taxon>
        <taxon>Diabroticites</taxon>
        <taxon>Diabrotica</taxon>
    </lineage>
</organism>
<evidence type="ECO:0000259" key="3">
    <source>
        <dbReference type="Pfam" id="PF05175"/>
    </source>
</evidence>
<proteinExistence type="inferred from homology"/>
<dbReference type="RefSeq" id="XP_028130748.2">
    <property type="nucleotide sequence ID" value="XM_028274947.2"/>
</dbReference>
<dbReference type="EnsemblMetazoa" id="XM_028274947.2">
    <property type="protein sequence ID" value="XP_028130748.2"/>
    <property type="gene ID" value="LOC114326555"/>
</dbReference>
<evidence type="ECO:0000256" key="1">
    <source>
        <dbReference type="ARBA" id="ARBA00009741"/>
    </source>
</evidence>
<reference evidence="4" key="1">
    <citation type="submission" date="2025-05" db="UniProtKB">
        <authorList>
            <consortium name="EnsemblMetazoa"/>
        </authorList>
    </citation>
    <scope>IDENTIFICATION</scope>
</reference>
<dbReference type="SUPFAM" id="SSF53335">
    <property type="entry name" value="S-adenosyl-L-methionine-dependent methyltransferases"/>
    <property type="match status" value="1"/>
</dbReference>
<dbReference type="Pfam" id="PF05175">
    <property type="entry name" value="MTS"/>
    <property type="match status" value="1"/>
</dbReference>
<dbReference type="Gene3D" id="3.40.50.150">
    <property type="entry name" value="Vaccinia Virus protein VP39"/>
    <property type="match status" value="1"/>
</dbReference>
<dbReference type="Proteomes" id="UP001652700">
    <property type="component" value="Unplaced"/>
</dbReference>
<dbReference type="InterPro" id="IPR007848">
    <property type="entry name" value="Small_mtfrase_dom"/>
</dbReference>
<feature type="domain" description="Methyltransferase small" evidence="3">
    <location>
        <begin position="48"/>
        <end position="148"/>
    </location>
</feature>
<accession>A0ABM5IE07</accession>
<name>A0ABM5IE07_DIAVI</name>
<dbReference type="CDD" id="cd02440">
    <property type="entry name" value="AdoMet_MTases"/>
    <property type="match status" value="1"/>
</dbReference>
<dbReference type="InterPro" id="IPR029063">
    <property type="entry name" value="SAM-dependent_MTases_sf"/>
</dbReference>
<dbReference type="PANTHER" id="PTHR23290:SF0">
    <property type="entry name" value="RRNA N6-ADENOSINE-METHYLTRANSFERASE METTL5"/>
    <property type="match status" value="1"/>
</dbReference>